<dbReference type="SUPFAM" id="SSF46689">
    <property type="entry name" value="Homeodomain-like"/>
    <property type="match status" value="1"/>
</dbReference>
<dbReference type="AlphaFoldDB" id="A0A644XV67"/>
<evidence type="ECO:0000313" key="6">
    <source>
        <dbReference type="EMBL" id="MPM19979.1"/>
    </source>
</evidence>
<dbReference type="InterPro" id="IPR035472">
    <property type="entry name" value="RpiR-like_SIS"/>
</dbReference>
<dbReference type="InterPro" id="IPR001347">
    <property type="entry name" value="SIS_dom"/>
</dbReference>
<dbReference type="CDD" id="cd05013">
    <property type="entry name" value="SIS_RpiR"/>
    <property type="match status" value="1"/>
</dbReference>
<protein>
    <submittedName>
        <fullName evidence="6">HTH-type transcriptional regulator RpiR</fullName>
    </submittedName>
</protein>
<dbReference type="InterPro" id="IPR000281">
    <property type="entry name" value="HTH_RpiR"/>
</dbReference>
<dbReference type="GO" id="GO:0003700">
    <property type="term" value="F:DNA-binding transcription factor activity"/>
    <property type="evidence" value="ECO:0007669"/>
    <property type="project" value="InterPro"/>
</dbReference>
<dbReference type="Gene3D" id="1.10.10.10">
    <property type="entry name" value="Winged helix-like DNA-binding domain superfamily/Winged helix DNA-binding domain"/>
    <property type="match status" value="1"/>
</dbReference>
<dbReference type="Pfam" id="PF01380">
    <property type="entry name" value="SIS"/>
    <property type="match status" value="1"/>
</dbReference>
<keyword evidence="2" id="KW-0238">DNA-binding</keyword>
<dbReference type="InterPro" id="IPR046348">
    <property type="entry name" value="SIS_dom_sf"/>
</dbReference>
<dbReference type="EMBL" id="VSSQ01003284">
    <property type="protein sequence ID" value="MPM19979.1"/>
    <property type="molecule type" value="Genomic_DNA"/>
</dbReference>
<keyword evidence="3" id="KW-0804">Transcription</keyword>
<dbReference type="GO" id="GO:0097367">
    <property type="term" value="F:carbohydrate derivative binding"/>
    <property type="evidence" value="ECO:0007669"/>
    <property type="project" value="InterPro"/>
</dbReference>
<dbReference type="InterPro" id="IPR047640">
    <property type="entry name" value="RpiR-like"/>
</dbReference>
<accession>A0A644XV67</accession>
<reference evidence="6" key="1">
    <citation type="submission" date="2019-08" db="EMBL/GenBank/DDBJ databases">
        <authorList>
            <person name="Kucharzyk K."/>
            <person name="Murdoch R.W."/>
            <person name="Higgins S."/>
            <person name="Loffler F."/>
        </authorList>
    </citation>
    <scope>NUCLEOTIDE SEQUENCE</scope>
</reference>
<gene>
    <name evidence="6" type="primary">rpiR_3</name>
    <name evidence="6" type="ORF">SDC9_66406</name>
</gene>
<dbReference type="PANTHER" id="PTHR30514:SF21">
    <property type="entry name" value="RPIR-FAMILY TRANSCRIPTIONAL REGULATOR"/>
    <property type="match status" value="1"/>
</dbReference>
<dbReference type="GO" id="GO:0003677">
    <property type="term" value="F:DNA binding"/>
    <property type="evidence" value="ECO:0007669"/>
    <property type="project" value="UniProtKB-KW"/>
</dbReference>
<comment type="caution">
    <text evidence="6">The sequence shown here is derived from an EMBL/GenBank/DDBJ whole genome shotgun (WGS) entry which is preliminary data.</text>
</comment>
<evidence type="ECO:0000259" key="5">
    <source>
        <dbReference type="PROSITE" id="PS51464"/>
    </source>
</evidence>
<sequence>MQSQDKSIIPLMETLYSNFTNTEATIADFFIHNNKKQDFSAESVSSKLFVSKASLSRFAQKCGFKGYREFVYRYEQTFNEEIQNVGKLKKNVLSTYQKLLDKSYTLTDEAQLKRISEMPLKYKKVYVYGIGSSGIVAMEFKIRFMRLGLNVESVVDAHIMQMNSVLIDEDTLVIGFTVSGKTKIVLNSLKEAKLRKAKTIIITSNNDFSLHDFCNEIVLIAVTKNLAIGNVISPQFPMLVVVDILYSHFLNSNYNEKASFLNDTLSNIEFELESEFE</sequence>
<dbReference type="GO" id="GO:1901135">
    <property type="term" value="P:carbohydrate derivative metabolic process"/>
    <property type="evidence" value="ECO:0007669"/>
    <property type="project" value="InterPro"/>
</dbReference>
<dbReference type="Pfam" id="PF01418">
    <property type="entry name" value="HTH_6"/>
    <property type="match status" value="1"/>
</dbReference>
<organism evidence="6">
    <name type="scientific">bioreactor metagenome</name>
    <dbReference type="NCBI Taxonomy" id="1076179"/>
    <lineage>
        <taxon>unclassified sequences</taxon>
        <taxon>metagenomes</taxon>
        <taxon>ecological metagenomes</taxon>
    </lineage>
</organism>
<evidence type="ECO:0000256" key="3">
    <source>
        <dbReference type="ARBA" id="ARBA00023163"/>
    </source>
</evidence>
<dbReference type="InterPro" id="IPR036388">
    <property type="entry name" value="WH-like_DNA-bd_sf"/>
</dbReference>
<feature type="domain" description="SIS" evidence="5">
    <location>
        <begin position="115"/>
        <end position="255"/>
    </location>
</feature>
<dbReference type="Gene3D" id="3.40.50.10490">
    <property type="entry name" value="Glucose-6-phosphate isomerase like protein, domain 1"/>
    <property type="match status" value="1"/>
</dbReference>
<keyword evidence="1" id="KW-0805">Transcription regulation</keyword>
<evidence type="ECO:0000259" key="4">
    <source>
        <dbReference type="PROSITE" id="PS51071"/>
    </source>
</evidence>
<evidence type="ECO:0000256" key="1">
    <source>
        <dbReference type="ARBA" id="ARBA00023015"/>
    </source>
</evidence>
<feature type="domain" description="HTH rpiR-type" evidence="4">
    <location>
        <begin position="6"/>
        <end position="81"/>
    </location>
</feature>
<dbReference type="InterPro" id="IPR009057">
    <property type="entry name" value="Homeodomain-like_sf"/>
</dbReference>
<evidence type="ECO:0000256" key="2">
    <source>
        <dbReference type="ARBA" id="ARBA00023125"/>
    </source>
</evidence>
<dbReference type="PROSITE" id="PS51071">
    <property type="entry name" value="HTH_RPIR"/>
    <property type="match status" value="1"/>
</dbReference>
<dbReference type="PANTHER" id="PTHR30514">
    <property type="entry name" value="GLUCOKINASE"/>
    <property type="match status" value="1"/>
</dbReference>
<name>A0A644XV67_9ZZZZ</name>
<dbReference type="PROSITE" id="PS51464">
    <property type="entry name" value="SIS"/>
    <property type="match status" value="1"/>
</dbReference>
<dbReference type="SUPFAM" id="SSF53697">
    <property type="entry name" value="SIS domain"/>
    <property type="match status" value="1"/>
</dbReference>
<proteinExistence type="predicted"/>